<dbReference type="Pfam" id="PF13005">
    <property type="entry name" value="zf-IS66"/>
    <property type="match status" value="1"/>
</dbReference>
<sequence>MSQSEPATCPPIPVPIEDWEQTPARVKASVSLLLAELEQAKKHRKGLEERLGCLEEQSSQTSENSSKPPSQDGFRGRKKGSRPPSERRRGGQKGHEGKGRGFYPVERCEAVHEHYPSQCRCCGSELTGEDATPQRHQVVELPPVLVSIEEHRLHQLECPHCGEKTRAKLPEGVCEKGYGERLTAFVGYLSSV</sequence>
<evidence type="ECO:0000313" key="4">
    <source>
        <dbReference type="EMBL" id="KKI99015.1"/>
    </source>
</evidence>
<gene>
    <name evidence="4" type="ORF">PROH_14490</name>
</gene>
<reference evidence="4" key="1">
    <citation type="submission" date="2012-04" db="EMBL/GenBank/DDBJ databases">
        <authorList>
            <person name="Borisov I.G."/>
            <person name="Ivanikova N.V."/>
            <person name="Pinevich A.V."/>
        </authorList>
    </citation>
    <scope>NUCLEOTIDE SEQUENCE</scope>
    <source>
        <strain evidence="4">CALU 1027</strain>
    </source>
</reference>
<feature type="domain" description="Transposase IS66 zinc-finger binding" evidence="2">
    <location>
        <begin position="116"/>
        <end position="162"/>
    </location>
</feature>
<keyword evidence="5" id="KW-1185">Reference proteome</keyword>
<dbReference type="Pfam" id="PF20042">
    <property type="entry name" value="DUF6444"/>
    <property type="match status" value="1"/>
</dbReference>
<protein>
    <submittedName>
        <fullName evidence="4">Uncharacterized protein</fullName>
    </submittedName>
</protein>
<proteinExistence type="predicted"/>
<dbReference type="InterPro" id="IPR045618">
    <property type="entry name" value="DUF6444"/>
</dbReference>
<dbReference type="InterPro" id="IPR024474">
    <property type="entry name" value="Znf_dom_IS66"/>
</dbReference>
<evidence type="ECO:0000256" key="1">
    <source>
        <dbReference type="SAM" id="MobiDB-lite"/>
    </source>
</evidence>
<comment type="caution">
    <text evidence="4">The sequence shown here is derived from an EMBL/GenBank/DDBJ whole genome shotgun (WGS) entry which is preliminary data.</text>
</comment>
<evidence type="ECO:0000313" key="5">
    <source>
        <dbReference type="Proteomes" id="UP000034681"/>
    </source>
</evidence>
<name>A0A0M2PR61_PROHO</name>
<accession>A0A0M2PR61</accession>
<dbReference type="InterPro" id="IPR052344">
    <property type="entry name" value="Transposase-related"/>
</dbReference>
<dbReference type="AlphaFoldDB" id="A0A0M2PR61"/>
<evidence type="ECO:0000259" key="3">
    <source>
        <dbReference type="Pfam" id="PF20042"/>
    </source>
</evidence>
<feature type="non-terminal residue" evidence="4">
    <location>
        <position position="192"/>
    </location>
</feature>
<feature type="compositionally biased region" description="Basic and acidic residues" evidence="1">
    <location>
        <begin position="84"/>
        <end position="99"/>
    </location>
</feature>
<dbReference type="EMBL" id="AJTX02000006">
    <property type="protein sequence ID" value="KKI99015.1"/>
    <property type="molecule type" value="Genomic_DNA"/>
</dbReference>
<dbReference type="Proteomes" id="UP000034681">
    <property type="component" value="Unassembled WGS sequence"/>
</dbReference>
<feature type="domain" description="DUF6444" evidence="3">
    <location>
        <begin position="31"/>
        <end position="100"/>
    </location>
</feature>
<evidence type="ECO:0000259" key="2">
    <source>
        <dbReference type="Pfam" id="PF13005"/>
    </source>
</evidence>
<dbReference type="PANTHER" id="PTHR33678">
    <property type="entry name" value="BLL1576 PROTEIN"/>
    <property type="match status" value="1"/>
</dbReference>
<feature type="region of interest" description="Disordered" evidence="1">
    <location>
        <begin position="1"/>
        <end position="22"/>
    </location>
</feature>
<dbReference type="PANTHER" id="PTHR33678:SF1">
    <property type="entry name" value="BLL1576 PROTEIN"/>
    <property type="match status" value="1"/>
</dbReference>
<feature type="compositionally biased region" description="Low complexity" evidence="1">
    <location>
        <begin position="55"/>
        <end position="70"/>
    </location>
</feature>
<feature type="region of interest" description="Disordered" evidence="1">
    <location>
        <begin position="44"/>
        <end position="101"/>
    </location>
</feature>
<organism evidence="4 5">
    <name type="scientific">Prochlorothrix hollandica PCC 9006 = CALU 1027</name>
    <dbReference type="NCBI Taxonomy" id="317619"/>
    <lineage>
        <taxon>Bacteria</taxon>
        <taxon>Bacillati</taxon>
        <taxon>Cyanobacteriota</taxon>
        <taxon>Cyanophyceae</taxon>
        <taxon>Prochlorotrichales</taxon>
        <taxon>Prochlorotrichaceae</taxon>
        <taxon>Prochlorothrix</taxon>
    </lineage>
</organism>